<evidence type="ECO:0000313" key="1">
    <source>
        <dbReference type="EMBL" id="VDN00440.1"/>
    </source>
</evidence>
<dbReference type="STRING" id="42157.A0A182EXV2"/>
<dbReference type="AlphaFoldDB" id="A0A182EXV2"/>
<evidence type="ECO:0000313" key="2">
    <source>
        <dbReference type="Proteomes" id="UP000271087"/>
    </source>
</evidence>
<proteinExistence type="predicted"/>
<protein>
    <submittedName>
        <fullName evidence="3">Secreted protein</fullName>
    </submittedName>
</protein>
<reference evidence="1 2" key="2">
    <citation type="submission" date="2018-08" db="EMBL/GenBank/DDBJ databases">
        <authorList>
            <person name="Laetsch R D."/>
            <person name="Stevens L."/>
            <person name="Kumar S."/>
            <person name="Blaxter L. M."/>
        </authorList>
    </citation>
    <scope>NUCLEOTIDE SEQUENCE [LARGE SCALE GENOMIC DNA]</scope>
</reference>
<evidence type="ECO:0000313" key="3">
    <source>
        <dbReference type="WBParaSite" id="nOo.2.0.1.t13007-RA"/>
    </source>
</evidence>
<keyword evidence="2" id="KW-1185">Reference proteome</keyword>
<sequence length="77" mass="8687">MINSFIVIFLSFLIFINYANLVYVEATHVYGRRSHSNGTYGNGARRAVAVLRGDAGVSGIIYFQQEIFIMIVELTHM</sequence>
<gene>
    <name evidence="1" type="ORF">NOO_LOCUS13007</name>
</gene>
<name>A0A182EXV2_ONCOC</name>
<reference evidence="3" key="1">
    <citation type="submission" date="2016-06" db="UniProtKB">
        <authorList>
            <consortium name="WormBaseParasite"/>
        </authorList>
    </citation>
    <scope>IDENTIFICATION</scope>
</reference>
<dbReference type="Proteomes" id="UP000271087">
    <property type="component" value="Unassembled WGS sequence"/>
</dbReference>
<dbReference type="WBParaSite" id="nOo.2.0.1.t13007-RA">
    <property type="protein sequence ID" value="nOo.2.0.1.t13007-RA"/>
    <property type="gene ID" value="nOo.2.0.1.g13007"/>
</dbReference>
<dbReference type="EMBL" id="UYRW01012975">
    <property type="protein sequence ID" value="VDN00440.1"/>
    <property type="molecule type" value="Genomic_DNA"/>
</dbReference>
<organism evidence="3">
    <name type="scientific">Onchocerca ochengi</name>
    <name type="common">Filarial nematode worm</name>
    <dbReference type="NCBI Taxonomy" id="42157"/>
    <lineage>
        <taxon>Eukaryota</taxon>
        <taxon>Metazoa</taxon>
        <taxon>Ecdysozoa</taxon>
        <taxon>Nematoda</taxon>
        <taxon>Chromadorea</taxon>
        <taxon>Rhabditida</taxon>
        <taxon>Spirurina</taxon>
        <taxon>Spiruromorpha</taxon>
        <taxon>Filarioidea</taxon>
        <taxon>Onchocercidae</taxon>
        <taxon>Onchocerca</taxon>
    </lineage>
</organism>
<accession>A0A182EXV2</accession>